<protein>
    <submittedName>
        <fullName evidence="1">Uncharacterized protein</fullName>
    </submittedName>
</protein>
<sequence length="48" mass="5553">MKARSVRENGNLPEQRREAAEVRMKIKVMFSPKIACRKWVSSFGAVCR</sequence>
<accession>A0A0A9FS17</accession>
<dbReference type="EMBL" id="GBRH01182261">
    <property type="protein sequence ID" value="JAE15635.1"/>
    <property type="molecule type" value="Transcribed_RNA"/>
</dbReference>
<reference evidence="1" key="2">
    <citation type="journal article" date="2015" name="Data Brief">
        <title>Shoot transcriptome of the giant reed, Arundo donax.</title>
        <authorList>
            <person name="Barrero R.A."/>
            <person name="Guerrero F.D."/>
            <person name="Moolhuijzen P."/>
            <person name="Goolsby J.A."/>
            <person name="Tidwell J."/>
            <person name="Bellgard S.E."/>
            <person name="Bellgard M.I."/>
        </authorList>
    </citation>
    <scope>NUCLEOTIDE SEQUENCE</scope>
    <source>
        <tissue evidence="1">Shoot tissue taken approximately 20 cm above the soil surface</tissue>
    </source>
</reference>
<evidence type="ECO:0000313" key="1">
    <source>
        <dbReference type="EMBL" id="JAE15635.1"/>
    </source>
</evidence>
<reference evidence="1" key="1">
    <citation type="submission" date="2014-09" db="EMBL/GenBank/DDBJ databases">
        <authorList>
            <person name="Magalhaes I.L.F."/>
            <person name="Oliveira U."/>
            <person name="Santos F.R."/>
            <person name="Vidigal T.H.D.A."/>
            <person name="Brescovit A.D."/>
            <person name="Santos A.J."/>
        </authorList>
    </citation>
    <scope>NUCLEOTIDE SEQUENCE</scope>
    <source>
        <tissue evidence="1">Shoot tissue taken approximately 20 cm above the soil surface</tissue>
    </source>
</reference>
<organism evidence="1">
    <name type="scientific">Arundo donax</name>
    <name type="common">Giant reed</name>
    <name type="synonym">Donax arundinaceus</name>
    <dbReference type="NCBI Taxonomy" id="35708"/>
    <lineage>
        <taxon>Eukaryota</taxon>
        <taxon>Viridiplantae</taxon>
        <taxon>Streptophyta</taxon>
        <taxon>Embryophyta</taxon>
        <taxon>Tracheophyta</taxon>
        <taxon>Spermatophyta</taxon>
        <taxon>Magnoliopsida</taxon>
        <taxon>Liliopsida</taxon>
        <taxon>Poales</taxon>
        <taxon>Poaceae</taxon>
        <taxon>PACMAD clade</taxon>
        <taxon>Arundinoideae</taxon>
        <taxon>Arundineae</taxon>
        <taxon>Arundo</taxon>
    </lineage>
</organism>
<name>A0A0A9FS17_ARUDO</name>
<dbReference type="AlphaFoldDB" id="A0A0A9FS17"/>
<proteinExistence type="predicted"/>